<reference evidence="1 2" key="1">
    <citation type="journal article" date="2022" name="Hortic Res">
        <title>A haplotype resolved chromosomal level avocado genome allows analysis of novel avocado genes.</title>
        <authorList>
            <person name="Nath O."/>
            <person name="Fletcher S.J."/>
            <person name="Hayward A."/>
            <person name="Shaw L.M."/>
            <person name="Masouleh A.K."/>
            <person name="Furtado A."/>
            <person name="Henry R.J."/>
            <person name="Mitter N."/>
        </authorList>
    </citation>
    <scope>NUCLEOTIDE SEQUENCE [LARGE SCALE GENOMIC DNA]</scope>
    <source>
        <strain evidence="2">cv. Hass</strain>
    </source>
</reference>
<keyword evidence="2" id="KW-1185">Reference proteome</keyword>
<sequence length="142" mass="15365">MGLLLRASVPESGGEGEGDEAEDGVWEGRGEYLCRGRGRDAVEDEDGRRRIAVAVRLLWVGVLLRRDRASVGLLLRASVPESGGEVEGDEAEDGVWEGRDDGMESKMGCGVREMEMGAWGLRPDLDEMEMVVKMVEVGDGGL</sequence>
<protein>
    <submittedName>
        <fullName evidence="1">Uncharacterized protein</fullName>
    </submittedName>
</protein>
<proteinExistence type="predicted"/>
<dbReference type="EMBL" id="CM056815">
    <property type="protein sequence ID" value="KAJ8629820.1"/>
    <property type="molecule type" value="Genomic_DNA"/>
</dbReference>
<accession>A0ACC2L8R0</accession>
<evidence type="ECO:0000313" key="2">
    <source>
        <dbReference type="Proteomes" id="UP001234297"/>
    </source>
</evidence>
<name>A0ACC2L8R0_PERAE</name>
<comment type="caution">
    <text evidence="1">The sequence shown here is derived from an EMBL/GenBank/DDBJ whole genome shotgun (WGS) entry which is preliminary data.</text>
</comment>
<organism evidence="1 2">
    <name type="scientific">Persea americana</name>
    <name type="common">Avocado</name>
    <dbReference type="NCBI Taxonomy" id="3435"/>
    <lineage>
        <taxon>Eukaryota</taxon>
        <taxon>Viridiplantae</taxon>
        <taxon>Streptophyta</taxon>
        <taxon>Embryophyta</taxon>
        <taxon>Tracheophyta</taxon>
        <taxon>Spermatophyta</taxon>
        <taxon>Magnoliopsida</taxon>
        <taxon>Magnoliidae</taxon>
        <taxon>Laurales</taxon>
        <taxon>Lauraceae</taxon>
        <taxon>Persea</taxon>
    </lineage>
</organism>
<dbReference type="Proteomes" id="UP001234297">
    <property type="component" value="Chromosome 7"/>
</dbReference>
<gene>
    <name evidence="1" type="ORF">MRB53_023143</name>
</gene>
<evidence type="ECO:0000313" key="1">
    <source>
        <dbReference type="EMBL" id="KAJ8629820.1"/>
    </source>
</evidence>